<dbReference type="EMBL" id="VTPC01090886">
    <property type="protein sequence ID" value="KAF2880911.1"/>
    <property type="molecule type" value="Genomic_DNA"/>
</dbReference>
<keyword evidence="7" id="KW-0915">Sodium</keyword>
<keyword evidence="8 12" id="KW-0406">Ion transport</keyword>
<evidence type="ECO:0008006" key="15">
    <source>
        <dbReference type="Google" id="ProtNLM"/>
    </source>
</evidence>
<evidence type="ECO:0000256" key="11">
    <source>
        <dbReference type="ARBA" id="ARBA00023303"/>
    </source>
</evidence>
<dbReference type="PANTHER" id="PTHR11690">
    <property type="entry name" value="AMILORIDE-SENSITIVE SODIUM CHANNEL-RELATED"/>
    <property type="match status" value="1"/>
</dbReference>
<dbReference type="PRINTS" id="PR01078">
    <property type="entry name" value="AMINACHANNEL"/>
</dbReference>
<sequence length="424" mass="49243">MKETSRNQEENSNQGTASNMCNQIKYALMWWCDNTSLHGLHYISSKDSSMFTRLFFACEQSVLTTVRSTAFPVWKIRFPSVTVCNFNLVYKDNVKKVLNVVRANNINEEVFEDMLYNLSALVIYDDLGDMSGYRIVFEELEKAGYTTDRLMEEVLVYKSLRTKIYILVFQLAHPCSSMIKKCFWQSEEVQCSQIFDSVKTSQGYCCAFNYYGSVDTVENLENPQKLHFLHVSGAGPNLGLRLLLDVEESQYISPIKPSYGINILVQDGFDYPDMDLIANTILSTQELTISVNPKIYISTESVRYLDYEHRHCLFEDEGDLEWTTTYSYKTCLSQCRIEAILYYCNCVPYYYPIRRRERICTLLDVPCLRANKYKYNALEIVDSVFVPRDTKKMYEHGDTVRCKCYPQCSEQMFTLHTDRATATP</sequence>
<evidence type="ECO:0000256" key="5">
    <source>
        <dbReference type="ARBA" id="ARBA00022692"/>
    </source>
</evidence>
<dbReference type="Proteomes" id="UP000801492">
    <property type="component" value="Unassembled WGS sequence"/>
</dbReference>
<organism evidence="13 14">
    <name type="scientific">Ignelater luminosus</name>
    <name type="common">Cucubano</name>
    <name type="synonym">Pyrophorus luminosus</name>
    <dbReference type="NCBI Taxonomy" id="2038154"/>
    <lineage>
        <taxon>Eukaryota</taxon>
        <taxon>Metazoa</taxon>
        <taxon>Ecdysozoa</taxon>
        <taxon>Arthropoda</taxon>
        <taxon>Hexapoda</taxon>
        <taxon>Insecta</taxon>
        <taxon>Pterygota</taxon>
        <taxon>Neoptera</taxon>
        <taxon>Endopterygota</taxon>
        <taxon>Coleoptera</taxon>
        <taxon>Polyphaga</taxon>
        <taxon>Elateriformia</taxon>
        <taxon>Elateroidea</taxon>
        <taxon>Elateridae</taxon>
        <taxon>Agrypninae</taxon>
        <taxon>Pyrophorini</taxon>
        <taxon>Ignelater</taxon>
    </lineage>
</organism>
<comment type="caution">
    <text evidence="13">The sequence shown here is derived from an EMBL/GenBank/DDBJ whole genome shotgun (WGS) entry which is preliminary data.</text>
</comment>
<evidence type="ECO:0000256" key="6">
    <source>
        <dbReference type="ARBA" id="ARBA00022989"/>
    </source>
</evidence>
<dbReference type="GO" id="GO:0015280">
    <property type="term" value="F:ligand-gated sodium channel activity"/>
    <property type="evidence" value="ECO:0007669"/>
    <property type="project" value="TreeGrafter"/>
</dbReference>
<evidence type="ECO:0000256" key="10">
    <source>
        <dbReference type="ARBA" id="ARBA00023201"/>
    </source>
</evidence>
<evidence type="ECO:0000256" key="4">
    <source>
        <dbReference type="ARBA" id="ARBA00022461"/>
    </source>
</evidence>
<evidence type="ECO:0000313" key="14">
    <source>
        <dbReference type="Proteomes" id="UP000801492"/>
    </source>
</evidence>
<dbReference type="Pfam" id="PF00858">
    <property type="entry name" value="ASC"/>
    <property type="match status" value="1"/>
</dbReference>
<protein>
    <recommendedName>
        <fullName evidence="15">Sodium channel protein Nach</fullName>
    </recommendedName>
</protein>
<name>A0A8K0C8R4_IGNLU</name>
<dbReference type="AlphaFoldDB" id="A0A8K0C8R4"/>
<keyword evidence="10 12" id="KW-0739">Sodium transport</keyword>
<keyword evidence="11 12" id="KW-0407">Ion channel</keyword>
<comment type="subcellular location">
    <subcellularLocation>
        <location evidence="1">Membrane</location>
        <topology evidence="1">Multi-pass membrane protein</topology>
    </subcellularLocation>
</comment>
<dbReference type="PANTHER" id="PTHR11690:SF237">
    <property type="entry name" value="PICKPOCKET 16-RELATED"/>
    <property type="match status" value="1"/>
</dbReference>
<evidence type="ECO:0000256" key="7">
    <source>
        <dbReference type="ARBA" id="ARBA00023053"/>
    </source>
</evidence>
<evidence type="ECO:0000256" key="2">
    <source>
        <dbReference type="ARBA" id="ARBA00007193"/>
    </source>
</evidence>
<evidence type="ECO:0000256" key="12">
    <source>
        <dbReference type="RuleBase" id="RU000679"/>
    </source>
</evidence>
<keyword evidence="4 12" id="KW-0894">Sodium channel</keyword>
<dbReference type="InterPro" id="IPR001873">
    <property type="entry name" value="ENaC"/>
</dbReference>
<keyword evidence="3 12" id="KW-0813">Transport</keyword>
<keyword evidence="9" id="KW-0472">Membrane</keyword>
<accession>A0A8K0C8R4</accession>
<dbReference type="OrthoDB" id="6819496at2759"/>
<gene>
    <name evidence="13" type="ORF">ILUMI_25260</name>
</gene>
<evidence type="ECO:0000256" key="8">
    <source>
        <dbReference type="ARBA" id="ARBA00023065"/>
    </source>
</evidence>
<evidence type="ECO:0000256" key="1">
    <source>
        <dbReference type="ARBA" id="ARBA00004141"/>
    </source>
</evidence>
<evidence type="ECO:0000313" key="13">
    <source>
        <dbReference type="EMBL" id="KAF2880911.1"/>
    </source>
</evidence>
<evidence type="ECO:0000256" key="9">
    <source>
        <dbReference type="ARBA" id="ARBA00023136"/>
    </source>
</evidence>
<evidence type="ECO:0000256" key="3">
    <source>
        <dbReference type="ARBA" id="ARBA00022448"/>
    </source>
</evidence>
<reference evidence="13" key="1">
    <citation type="submission" date="2019-08" db="EMBL/GenBank/DDBJ databases">
        <title>The genome of the North American firefly Photinus pyralis.</title>
        <authorList>
            <consortium name="Photinus pyralis genome working group"/>
            <person name="Fallon T.R."/>
            <person name="Sander Lower S.E."/>
            <person name="Weng J.-K."/>
        </authorList>
    </citation>
    <scope>NUCLEOTIDE SEQUENCE</scope>
    <source>
        <strain evidence="13">TRF0915ILg1</strain>
        <tissue evidence="13">Whole body</tissue>
    </source>
</reference>
<dbReference type="GO" id="GO:0005886">
    <property type="term" value="C:plasma membrane"/>
    <property type="evidence" value="ECO:0007669"/>
    <property type="project" value="TreeGrafter"/>
</dbReference>
<keyword evidence="5 12" id="KW-0812">Transmembrane</keyword>
<comment type="similarity">
    <text evidence="2 12">Belongs to the amiloride-sensitive sodium channel (TC 1.A.6) family.</text>
</comment>
<dbReference type="Gene3D" id="2.60.470.10">
    <property type="entry name" value="Acid-sensing ion channels like domains"/>
    <property type="match status" value="1"/>
</dbReference>
<proteinExistence type="inferred from homology"/>
<feature type="non-terminal residue" evidence="13">
    <location>
        <position position="1"/>
    </location>
</feature>
<keyword evidence="6" id="KW-1133">Transmembrane helix</keyword>
<keyword evidence="14" id="KW-1185">Reference proteome</keyword>